<dbReference type="SUPFAM" id="SSF56112">
    <property type="entry name" value="Protein kinase-like (PK-like)"/>
    <property type="match status" value="1"/>
</dbReference>
<dbReference type="GO" id="GO:0005524">
    <property type="term" value="F:ATP binding"/>
    <property type="evidence" value="ECO:0007669"/>
    <property type="project" value="InterPro"/>
</dbReference>
<feature type="domain" description="Protein kinase" evidence="1">
    <location>
        <begin position="71"/>
        <end position="316"/>
    </location>
</feature>
<evidence type="ECO:0000259" key="1">
    <source>
        <dbReference type="PROSITE" id="PS50011"/>
    </source>
</evidence>
<evidence type="ECO:0000313" key="3">
    <source>
        <dbReference type="Proteomes" id="UP000604481"/>
    </source>
</evidence>
<dbReference type="InterPro" id="IPR011009">
    <property type="entry name" value="Kinase-like_dom_sf"/>
</dbReference>
<dbReference type="Proteomes" id="UP000604481">
    <property type="component" value="Unassembled WGS sequence"/>
</dbReference>
<dbReference type="InterPro" id="IPR000719">
    <property type="entry name" value="Prot_kinase_dom"/>
</dbReference>
<dbReference type="Gene3D" id="1.10.510.10">
    <property type="entry name" value="Transferase(Phosphotransferase) domain 1"/>
    <property type="match status" value="1"/>
</dbReference>
<dbReference type="AlphaFoldDB" id="A0A8J7FJW9"/>
<name>A0A8J7FJW9_9NEIS</name>
<protein>
    <submittedName>
        <fullName evidence="2">Serine/threonine protein kinase</fullName>
    </submittedName>
</protein>
<dbReference type="Gene3D" id="3.30.200.20">
    <property type="entry name" value="Phosphorylase Kinase, domain 1"/>
    <property type="match status" value="1"/>
</dbReference>
<sequence>MSDFLALVCPQCGGALPQQAAWRRVACTYCHVLVTRNPSLVERSHFQAALRRQAAEHARLNPEFVLEGAPCRLIAPLGSGETASIWQAERLTAYPERITLKIAHDASGAAQLDAEAQHLQNLLARDGPGSAYYSRRIPQLVAQGQYQGRRVLAWRVPPGYWGSMAAVLRNQPAGIRSEHAVWIWRRVLDILGYLHNNGLAHGALSADHWLVQPRDHGVMLIGWRHLHSAEPTDAAHDLQQSAWTIRQLLNPSDTEPPALRADLPAPLADLLASASDYAWCRSTTAPALDALLKDRARQAFGPPRFIPFSPHSPTHF</sequence>
<keyword evidence="2" id="KW-0808">Transferase</keyword>
<proteinExistence type="predicted"/>
<keyword evidence="2" id="KW-0723">Serine/threonine-protein kinase</keyword>
<keyword evidence="3" id="KW-1185">Reference proteome</keyword>
<dbReference type="GO" id="GO:0004674">
    <property type="term" value="F:protein serine/threonine kinase activity"/>
    <property type="evidence" value="ECO:0007669"/>
    <property type="project" value="UniProtKB-KW"/>
</dbReference>
<comment type="caution">
    <text evidence="2">The sequence shown here is derived from an EMBL/GenBank/DDBJ whole genome shotgun (WGS) entry which is preliminary data.</text>
</comment>
<keyword evidence="2" id="KW-0418">Kinase</keyword>
<reference evidence="2 3" key="1">
    <citation type="submission" date="2020-10" db="EMBL/GenBank/DDBJ databases">
        <title>The genome sequence of Chitinilyticum litopenaei 4Y14.</title>
        <authorList>
            <person name="Liu Y."/>
        </authorList>
    </citation>
    <scope>NUCLEOTIDE SEQUENCE [LARGE SCALE GENOMIC DNA]</scope>
    <source>
        <strain evidence="2 3">4Y14</strain>
    </source>
</reference>
<dbReference type="RefSeq" id="WP_194117065.1">
    <property type="nucleotide sequence ID" value="NZ_JADFUA010000010.1"/>
</dbReference>
<accession>A0A8J7FJW9</accession>
<evidence type="ECO:0000313" key="2">
    <source>
        <dbReference type="EMBL" id="MBE9610518.1"/>
    </source>
</evidence>
<dbReference type="EMBL" id="JADFUA010000010">
    <property type="protein sequence ID" value="MBE9610518.1"/>
    <property type="molecule type" value="Genomic_DNA"/>
</dbReference>
<dbReference type="PROSITE" id="PS50011">
    <property type="entry name" value="PROTEIN_KINASE_DOM"/>
    <property type="match status" value="1"/>
</dbReference>
<gene>
    <name evidence="2" type="ORF">INR99_14345</name>
</gene>
<organism evidence="2 3">
    <name type="scientific">Chitinilyticum piscinae</name>
    <dbReference type="NCBI Taxonomy" id="2866724"/>
    <lineage>
        <taxon>Bacteria</taxon>
        <taxon>Pseudomonadati</taxon>
        <taxon>Pseudomonadota</taxon>
        <taxon>Betaproteobacteria</taxon>
        <taxon>Neisseriales</taxon>
        <taxon>Chitinibacteraceae</taxon>
        <taxon>Chitinilyticum</taxon>
    </lineage>
</organism>